<organism evidence="4 5">
    <name type="scientific">Rhododendron griersonianum</name>
    <dbReference type="NCBI Taxonomy" id="479676"/>
    <lineage>
        <taxon>Eukaryota</taxon>
        <taxon>Viridiplantae</taxon>
        <taxon>Streptophyta</taxon>
        <taxon>Embryophyta</taxon>
        <taxon>Tracheophyta</taxon>
        <taxon>Spermatophyta</taxon>
        <taxon>Magnoliopsida</taxon>
        <taxon>eudicotyledons</taxon>
        <taxon>Gunneridae</taxon>
        <taxon>Pentapetalae</taxon>
        <taxon>asterids</taxon>
        <taxon>Ericales</taxon>
        <taxon>Ericaceae</taxon>
        <taxon>Ericoideae</taxon>
        <taxon>Rhodoreae</taxon>
        <taxon>Rhododendron</taxon>
    </lineage>
</organism>
<feature type="region of interest" description="Disordered" evidence="2">
    <location>
        <begin position="102"/>
        <end position="135"/>
    </location>
</feature>
<proteinExistence type="predicted"/>
<keyword evidence="1" id="KW-0067">ATP-binding</keyword>
<evidence type="ECO:0000256" key="2">
    <source>
        <dbReference type="SAM" id="MobiDB-lite"/>
    </source>
</evidence>
<feature type="region of interest" description="Disordered" evidence="2">
    <location>
        <begin position="1"/>
        <end position="28"/>
    </location>
</feature>
<sequence>MPQSFRAVPMKTGSLDVRTNGRRKESQEDYRNLRKSLCVGYANQLAERMMRHNGYRTLGFKPQLVQVHPSSVLKTDEEGMLPNYVVYHELISTTRPFMRNLSGGTVLSEEQTKGENPSLPEKEIGVATPDDRESRIQAARDRFLSRKTKG</sequence>
<evidence type="ECO:0000256" key="1">
    <source>
        <dbReference type="ARBA" id="ARBA00022806"/>
    </source>
</evidence>
<gene>
    <name evidence="4" type="ORF">RHGRI_033309</name>
</gene>
<keyword evidence="1" id="KW-0347">Helicase</keyword>
<evidence type="ECO:0000313" key="5">
    <source>
        <dbReference type="Proteomes" id="UP000823749"/>
    </source>
</evidence>
<name>A0AAV6HZD9_9ERIC</name>
<feature type="compositionally biased region" description="Basic and acidic residues" evidence="2">
    <location>
        <begin position="120"/>
        <end position="135"/>
    </location>
</feature>
<dbReference type="GO" id="GO:0004386">
    <property type="term" value="F:helicase activity"/>
    <property type="evidence" value="ECO:0007669"/>
    <property type="project" value="UniProtKB-KW"/>
</dbReference>
<comment type="caution">
    <text evidence="4">The sequence shown here is derived from an EMBL/GenBank/DDBJ whole genome shotgun (WGS) entry which is preliminary data.</text>
</comment>
<dbReference type="Proteomes" id="UP000823749">
    <property type="component" value="Chromosome 12"/>
</dbReference>
<dbReference type="Pfam" id="PF07717">
    <property type="entry name" value="OB_NTP_bind"/>
    <property type="match status" value="1"/>
</dbReference>
<keyword evidence="5" id="KW-1185">Reference proteome</keyword>
<reference evidence="4" key="1">
    <citation type="submission" date="2020-08" db="EMBL/GenBank/DDBJ databases">
        <title>Plant Genome Project.</title>
        <authorList>
            <person name="Zhang R.-G."/>
        </authorList>
    </citation>
    <scope>NUCLEOTIDE SEQUENCE</scope>
    <source>
        <strain evidence="4">WSP0</strain>
        <tissue evidence="4">Leaf</tissue>
    </source>
</reference>
<protein>
    <recommendedName>
        <fullName evidence="3">DEAD-box helicase OB fold domain-containing protein</fullName>
    </recommendedName>
</protein>
<keyword evidence="1" id="KW-0378">Hydrolase</keyword>
<dbReference type="EMBL" id="JACTNZ010000012">
    <property type="protein sequence ID" value="KAG5520678.1"/>
    <property type="molecule type" value="Genomic_DNA"/>
</dbReference>
<evidence type="ECO:0000259" key="3">
    <source>
        <dbReference type="Pfam" id="PF07717"/>
    </source>
</evidence>
<feature type="domain" description="DEAD-box helicase OB fold" evidence="3">
    <location>
        <begin position="33"/>
        <end position="102"/>
    </location>
</feature>
<dbReference type="InterPro" id="IPR011709">
    <property type="entry name" value="DEAD-box_helicase_OB_fold"/>
</dbReference>
<accession>A0AAV6HZD9</accession>
<keyword evidence="1" id="KW-0547">Nucleotide-binding</keyword>
<evidence type="ECO:0000313" key="4">
    <source>
        <dbReference type="EMBL" id="KAG5520678.1"/>
    </source>
</evidence>
<dbReference type="AlphaFoldDB" id="A0AAV6HZD9"/>